<keyword evidence="3" id="KW-1185">Reference proteome</keyword>
<evidence type="ECO:0000313" key="2">
    <source>
        <dbReference type="EMBL" id="RJT38849.1"/>
    </source>
</evidence>
<gene>
    <name evidence="2" type="ORF">D3227_15880</name>
</gene>
<feature type="signal peptide" evidence="1">
    <location>
        <begin position="1"/>
        <end position="22"/>
    </location>
</feature>
<dbReference type="AlphaFoldDB" id="A0A3A5KS03"/>
<sequence>MSNRLMFSAIGGFFTAFGSAAAASHAVQAGRKPRDRDLRNLGINPAAFDRIGRF</sequence>
<dbReference type="RefSeq" id="WP_120015150.1">
    <property type="nucleotide sequence ID" value="NZ_QZWZ01000011.1"/>
</dbReference>
<feature type="chain" id="PRO_5017394710" description="DUF1127 domain-containing protein" evidence="1">
    <location>
        <begin position="23"/>
        <end position="54"/>
    </location>
</feature>
<keyword evidence="1" id="KW-0732">Signal</keyword>
<reference evidence="2 3" key="1">
    <citation type="submission" date="2018-09" db="EMBL/GenBank/DDBJ databases">
        <title>Mesorhizobium carmichaelinearum sp. nov. isolated from Carmichaelinea spp. root nodules in New Zealand.</title>
        <authorList>
            <person name="De Meyer S.E."/>
        </authorList>
    </citation>
    <scope>NUCLEOTIDE SEQUENCE [LARGE SCALE GENOMIC DNA]</scope>
    <source>
        <strain evidence="2 3">ICMP19557</strain>
    </source>
</reference>
<organism evidence="2 3">
    <name type="scientific">Mesorhizobium waimense</name>
    <dbReference type="NCBI Taxonomy" id="1300307"/>
    <lineage>
        <taxon>Bacteria</taxon>
        <taxon>Pseudomonadati</taxon>
        <taxon>Pseudomonadota</taxon>
        <taxon>Alphaproteobacteria</taxon>
        <taxon>Hyphomicrobiales</taxon>
        <taxon>Phyllobacteriaceae</taxon>
        <taxon>Mesorhizobium</taxon>
    </lineage>
</organism>
<accession>A0A3A5KS03</accession>
<evidence type="ECO:0000313" key="3">
    <source>
        <dbReference type="Proteomes" id="UP000272706"/>
    </source>
</evidence>
<name>A0A3A5KS03_9HYPH</name>
<evidence type="ECO:0008006" key="4">
    <source>
        <dbReference type="Google" id="ProtNLM"/>
    </source>
</evidence>
<proteinExistence type="predicted"/>
<dbReference type="Proteomes" id="UP000272706">
    <property type="component" value="Unassembled WGS sequence"/>
</dbReference>
<dbReference type="EMBL" id="QZWZ01000011">
    <property type="protein sequence ID" value="RJT38849.1"/>
    <property type="molecule type" value="Genomic_DNA"/>
</dbReference>
<comment type="caution">
    <text evidence="2">The sequence shown here is derived from an EMBL/GenBank/DDBJ whole genome shotgun (WGS) entry which is preliminary data.</text>
</comment>
<evidence type="ECO:0000256" key="1">
    <source>
        <dbReference type="SAM" id="SignalP"/>
    </source>
</evidence>
<protein>
    <recommendedName>
        <fullName evidence="4">DUF1127 domain-containing protein</fullName>
    </recommendedName>
</protein>